<protein>
    <submittedName>
        <fullName evidence="1">Uncharacterized protein</fullName>
    </submittedName>
</protein>
<dbReference type="GeneID" id="93713216"/>
<keyword evidence="2" id="KW-1185">Reference proteome</keyword>
<reference evidence="1 2" key="1">
    <citation type="submission" date="2016-10" db="EMBL/GenBank/DDBJ databases">
        <authorList>
            <person name="Varghese N."/>
            <person name="Submissions S."/>
        </authorList>
    </citation>
    <scope>NUCLEOTIDE SEQUENCE [LARGE SCALE GENOMIC DNA]</scope>
    <source>
        <strain evidence="1 2">DSM 13796</strain>
    </source>
</reference>
<evidence type="ECO:0000313" key="2">
    <source>
        <dbReference type="Proteomes" id="UP000182762"/>
    </source>
</evidence>
<proteinExistence type="predicted"/>
<gene>
    <name evidence="1" type="ORF">SAMN02745910_04693</name>
</gene>
<accession>A0A1I6C0F5</accession>
<dbReference type="RefSeq" id="WP_061802859.1">
    <property type="nucleotide sequence ID" value="NZ_FOXX01000019.1"/>
</dbReference>
<evidence type="ECO:0000313" key="1">
    <source>
        <dbReference type="EMBL" id="SFQ86663.1"/>
    </source>
</evidence>
<dbReference type="Proteomes" id="UP000182762">
    <property type="component" value="Unassembled WGS sequence"/>
</dbReference>
<comment type="caution">
    <text evidence="1">The sequence shown here is derived from an EMBL/GenBank/DDBJ whole genome shotgun (WGS) entry which is preliminary data.</text>
</comment>
<sequence length="237" mass="26555">MRKKQELSFYHGSEGGGPDWNPPSEPLIRTASDSTVYGIRLLAFYLKGATRTQDNKDRFLADLIQAKDVWNFPMFSVTPETYSVGSDFGLPNCLDDVDISGEYMTDLMIFRETHRRLHPVERGVKTITIWYAPFTESLGADVLGRAFESVGGYPFIFMSNAANNGFNNSLLAHEIGHILYFKQSGNIDASDPTDPNGSIHSPQPDNVMFSTPDNNVNLEQSQINKARNSFLFVEIDE</sequence>
<organism evidence="1 2">
    <name type="scientific">Priestia endophytica DSM 13796</name>
    <dbReference type="NCBI Taxonomy" id="1121089"/>
    <lineage>
        <taxon>Bacteria</taxon>
        <taxon>Bacillati</taxon>
        <taxon>Bacillota</taxon>
        <taxon>Bacilli</taxon>
        <taxon>Bacillales</taxon>
        <taxon>Bacillaceae</taxon>
        <taxon>Priestia</taxon>
    </lineage>
</organism>
<dbReference type="EMBL" id="FOXX01000019">
    <property type="protein sequence ID" value="SFQ86663.1"/>
    <property type="molecule type" value="Genomic_DNA"/>
</dbReference>
<name>A0A1I6C0F5_9BACI</name>